<keyword evidence="7 12" id="KW-0964">Secreted</keyword>
<reference evidence="14" key="1">
    <citation type="submission" date="2025-08" db="UniProtKB">
        <authorList>
            <consortium name="RefSeq"/>
        </authorList>
    </citation>
    <scope>IDENTIFICATION</scope>
</reference>
<dbReference type="OMA" id="DEHITDF"/>
<dbReference type="GO" id="GO:0005149">
    <property type="term" value="F:interleukin-1 receptor binding"/>
    <property type="evidence" value="ECO:0007669"/>
    <property type="project" value="UniProtKB-UniRule"/>
</dbReference>
<dbReference type="Gene3D" id="2.80.10.50">
    <property type="match status" value="1"/>
</dbReference>
<organism evidence="13 14">
    <name type="scientific">Salmo salar</name>
    <name type="common">Atlantic salmon</name>
    <dbReference type="NCBI Taxonomy" id="8030"/>
    <lineage>
        <taxon>Eukaryota</taxon>
        <taxon>Metazoa</taxon>
        <taxon>Chordata</taxon>
        <taxon>Craniata</taxon>
        <taxon>Vertebrata</taxon>
        <taxon>Euteleostomi</taxon>
        <taxon>Actinopterygii</taxon>
        <taxon>Neopterygii</taxon>
        <taxon>Teleostei</taxon>
        <taxon>Protacanthopterygii</taxon>
        <taxon>Salmoniformes</taxon>
        <taxon>Salmonidae</taxon>
        <taxon>Salmoninae</taxon>
        <taxon>Salmo</taxon>
    </lineage>
</organism>
<dbReference type="Proteomes" id="UP001652741">
    <property type="component" value="Chromosome ssa24"/>
</dbReference>
<dbReference type="RefSeq" id="XP_014025954.1">
    <property type="nucleotide sequence ID" value="XM_014170479.2"/>
</dbReference>
<keyword evidence="5" id="KW-0963">Cytoplasm</keyword>
<dbReference type="SMART" id="SM00125">
    <property type="entry name" value="IL1"/>
    <property type="match status" value="1"/>
</dbReference>
<proteinExistence type="inferred from homology"/>
<dbReference type="GO" id="GO:0071222">
    <property type="term" value="P:cellular response to lipopolysaccharide"/>
    <property type="evidence" value="ECO:0007669"/>
    <property type="project" value="TreeGrafter"/>
</dbReference>
<dbReference type="GO" id="GO:0019221">
    <property type="term" value="P:cytokine-mediated signaling pathway"/>
    <property type="evidence" value="ECO:0007669"/>
    <property type="project" value="TreeGrafter"/>
</dbReference>
<protein>
    <recommendedName>
        <fullName evidence="12">Interleukin-1</fullName>
    </recommendedName>
</protein>
<evidence type="ECO:0000256" key="6">
    <source>
        <dbReference type="ARBA" id="ARBA00022514"/>
    </source>
</evidence>
<dbReference type="GO" id="GO:0005829">
    <property type="term" value="C:cytosol"/>
    <property type="evidence" value="ECO:0007669"/>
    <property type="project" value="UniProtKB-SubCell"/>
</dbReference>
<dbReference type="Pfam" id="PF00340">
    <property type="entry name" value="IL1"/>
    <property type="match status" value="1"/>
</dbReference>
<keyword evidence="10" id="KW-0458">Lysosome</keyword>
<evidence type="ECO:0000256" key="10">
    <source>
        <dbReference type="ARBA" id="ARBA00023228"/>
    </source>
</evidence>
<evidence type="ECO:0000256" key="12">
    <source>
        <dbReference type="RuleBase" id="RU003753"/>
    </source>
</evidence>
<dbReference type="GO" id="GO:0010628">
    <property type="term" value="P:positive regulation of gene expression"/>
    <property type="evidence" value="ECO:0007669"/>
    <property type="project" value="TreeGrafter"/>
</dbReference>
<dbReference type="GO" id="GO:0005615">
    <property type="term" value="C:extracellular space"/>
    <property type="evidence" value="ECO:0007669"/>
    <property type="project" value="UniProtKB-KW"/>
</dbReference>
<evidence type="ECO:0000256" key="2">
    <source>
        <dbReference type="ARBA" id="ARBA00004514"/>
    </source>
</evidence>
<evidence type="ECO:0000256" key="8">
    <source>
        <dbReference type="ARBA" id="ARBA00022620"/>
    </source>
</evidence>
<evidence type="ECO:0000256" key="11">
    <source>
        <dbReference type="ARBA" id="ARBA00023246"/>
    </source>
</evidence>
<dbReference type="OrthoDB" id="9449069at2759"/>
<accession>A0A1S3PEU8</accession>
<dbReference type="PANTHER" id="PTHR10078">
    <property type="entry name" value="INTERLEUKIN-1 FAMILY MEMBER"/>
    <property type="match status" value="1"/>
</dbReference>
<dbReference type="GO" id="GO:0001660">
    <property type="term" value="P:fever generation"/>
    <property type="evidence" value="ECO:0007669"/>
    <property type="project" value="UniProtKB-KW"/>
</dbReference>
<dbReference type="AlphaFoldDB" id="A0A1S3PEU8"/>
<dbReference type="PRINTS" id="PR01359">
    <property type="entry name" value="INTRLEUKIN1B"/>
</dbReference>
<dbReference type="GO" id="GO:0048246">
    <property type="term" value="P:macrophage chemotaxis"/>
    <property type="evidence" value="ECO:0007669"/>
    <property type="project" value="TreeGrafter"/>
</dbReference>
<comment type="subcellular location">
    <subcellularLocation>
        <location evidence="2">Cytoplasm</location>
        <location evidence="2">Cytosol</location>
    </subcellularLocation>
    <subcellularLocation>
        <location evidence="1">Lysosome</location>
    </subcellularLocation>
    <subcellularLocation>
        <location evidence="3">Secreted</location>
        <location evidence="3">Extracellular exosome</location>
    </subcellularLocation>
</comment>
<dbReference type="PANTHER" id="PTHR10078:SF30">
    <property type="entry name" value="INTERLEUKIN-1 BETA"/>
    <property type="match status" value="1"/>
</dbReference>
<keyword evidence="13" id="KW-1185">Reference proteome</keyword>
<dbReference type="GO" id="GO:0051781">
    <property type="term" value="P:positive regulation of cell division"/>
    <property type="evidence" value="ECO:0007669"/>
    <property type="project" value="UniProtKB-KW"/>
</dbReference>
<dbReference type="PRINTS" id="PR01357">
    <property type="entry name" value="INTRLEUKN1AB"/>
</dbReference>
<evidence type="ECO:0000256" key="9">
    <source>
        <dbReference type="ARBA" id="ARBA00023198"/>
    </source>
</evidence>
<dbReference type="GeneID" id="100136449"/>
<sequence>MDRTELYKRIILFSRSNYTDMEFESNYSLIKNTSESKAWSSKLPQGLDLEVSHHPITMRHIANLIIAMERLKGGEGVTMGTEFKDKDLLNFLLESAVEEHIVLELESAPPTSRREAGFSSTSQYECSVTDSENKCWVLMSEAMELHAMMLQGGSGYHKVHLNLSTYVTPVPIETKARPVALGIKGSNLYLSCSKSGGRPTLHLEEVANKEQLKSISQQSDMVRFLFYRRNTGVDISTLESAGFRNWFISTDMQQDNTKPVDMCQKAAPNRLTTFTIQRHN</sequence>
<dbReference type="GO" id="GO:0042119">
    <property type="term" value="P:neutrophil activation"/>
    <property type="evidence" value="ECO:0007669"/>
    <property type="project" value="TreeGrafter"/>
</dbReference>
<keyword evidence="9" id="KW-0395">Inflammatory response</keyword>
<comment type="similarity">
    <text evidence="4 12">Belongs to the IL-1 family.</text>
</comment>
<dbReference type="SUPFAM" id="SSF50353">
    <property type="entry name" value="Cytokine"/>
    <property type="match status" value="1"/>
</dbReference>
<keyword evidence="8" id="KW-0666">Pyrogen</keyword>
<keyword evidence="6" id="KW-0202">Cytokine</keyword>
<evidence type="ECO:0000313" key="14">
    <source>
        <dbReference type="RefSeq" id="XP_014025954.1"/>
    </source>
</evidence>
<dbReference type="GO" id="GO:0006955">
    <property type="term" value="P:immune response"/>
    <property type="evidence" value="ECO:0007669"/>
    <property type="project" value="InterPro"/>
</dbReference>
<keyword evidence="11" id="KW-0497">Mitogen</keyword>
<evidence type="ECO:0000256" key="3">
    <source>
        <dbReference type="ARBA" id="ARBA00004550"/>
    </source>
</evidence>
<evidence type="ECO:0000256" key="1">
    <source>
        <dbReference type="ARBA" id="ARBA00004371"/>
    </source>
</evidence>
<dbReference type="GO" id="GO:0005764">
    <property type="term" value="C:lysosome"/>
    <property type="evidence" value="ECO:0007669"/>
    <property type="project" value="UniProtKB-SubCell"/>
</dbReference>
<dbReference type="PRINTS" id="PR00264">
    <property type="entry name" value="INTERLEUKIN1"/>
</dbReference>
<evidence type="ECO:0000256" key="7">
    <source>
        <dbReference type="ARBA" id="ARBA00022525"/>
    </source>
</evidence>
<name>A0A1S3PEU8_SALSA</name>
<evidence type="ECO:0000256" key="5">
    <source>
        <dbReference type="ARBA" id="ARBA00022490"/>
    </source>
</evidence>
<dbReference type="GO" id="GO:1901222">
    <property type="term" value="P:regulation of non-canonical NF-kappaB signal transduction"/>
    <property type="evidence" value="ECO:0007669"/>
    <property type="project" value="TreeGrafter"/>
</dbReference>
<dbReference type="InterPro" id="IPR000975">
    <property type="entry name" value="IL-1_fam"/>
</dbReference>
<dbReference type="CDD" id="cd23296">
    <property type="entry name" value="beta-trefoil_IL1B"/>
    <property type="match status" value="1"/>
</dbReference>
<gene>
    <name evidence="14" type="primary">LOC100136449</name>
</gene>
<evidence type="ECO:0000313" key="13">
    <source>
        <dbReference type="Proteomes" id="UP001652741"/>
    </source>
</evidence>
<dbReference type="GO" id="GO:0005125">
    <property type="term" value="F:cytokine activity"/>
    <property type="evidence" value="ECO:0007669"/>
    <property type="project" value="UniProtKB-UniRule"/>
</dbReference>
<dbReference type="InterPro" id="IPR008996">
    <property type="entry name" value="IL1/FGF"/>
</dbReference>
<evidence type="ECO:0000256" key="4">
    <source>
        <dbReference type="ARBA" id="ARBA00010448"/>
    </source>
</evidence>